<dbReference type="HOGENOM" id="CLU_3300567_0_0_1"/>
<dbReference type="AlphaFoldDB" id="V9EQW8"/>
<evidence type="ECO:0000313" key="2">
    <source>
        <dbReference type="Proteomes" id="UP000018721"/>
    </source>
</evidence>
<evidence type="ECO:0000313" key="1">
    <source>
        <dbReference type="EMBL" id="ETI41296.1"/>
    </source>
</evidence>
<comment type="caution">
    <text evidence="1">The sequence shown here is derived from an EMBL/GenBank/DDBJ whole genome shotgun (WGS) entry which is preliminary data.</text>
</comment>
<gene>
    <name evidence="1" type="ORF">F443_13458</name>
</gene>
<proteinExistence type="predicted"/>
<dbReference type="Proteomes" id="UP000018721">
    <property type="component" value="Unassembled WGS sequence"/>
</dbReference>
<sequence>MGESADEDPKRAARWVPFNDNLAAAKSLAQLDWTQVIDLR</sequence>
<name>V9EQW8_PHYNI</name>
<organism evidence="1 2">
    <name type="scientific">Phytophthora nicotianae P1569</name>
    <dbReference type="NCBI Taxonomy" id="1317065"/>
    <lineage>
        <taxon>Eukaryota</taxon>
        <taxon>Sar</taxon>
        <taxon>Stramenopiles</taxon>
        <taxon>Oomycota</taxon>
        <taxon>Peronosporomycetes</taxon>
        <taxon>Peronosporales</taxon>
        <taxon>Peronosporaceae</taxon>
        <taxon>Phytophthora</taxon>
    </lineage>
</organism>
<protein>
    <submittedName>
        <fullName evidence="1">Uncharacterized protein</fullName>
    </submittedName>
</protein>
<keyword evidence="2" id="KW-1185">Reference proteome</keyword>
<accession>V9EQW8</accession>
<reference evidence="1 2" key="1">
    <citation type="submission" date="2013-11" db="EMBL/GenBank/DDBJ databases">
        <title>The Genome Sequence of Phytophthora parasitica P1569.</title>
        <authorList>
            <consortium name="The Broad Institute Genomics Platform"/>
            <person name="Russ C."/>
            <person name="Tyler B."/>
            <person name="Panabieres F."/>
            <person name="Shan W."/>
            <person name="Tripathy S."/>
            <person name="Grunwald N."/>
            <person name="Machado M."/>
            <person name="Johnson C.S."/>
            <person name="Arredondo F."/>
            <person name="Hong C."/>
            <person name="Coffey M."/>
            <person name="Young S.K."/>
            <person name="Zeng Q."/>
            <person name="Gargeya S."/>
            <person name="Fitzgerald M."/>
            <person name="Abouelleil A."/>
            <person name="Alvarado L."/>
            <person name="Chapman S.B."/>
            <person name="Gainer-Dewar J."/>
            <person name="Goldberg J."/>
            <person name="Griggs A."/>
            <person name="Gujja S."/>
            <person name="Hansen M."/>
            <person name="Howarth C."/>
            <person name="Imamovic A."/>
            <person name="Ireland A."/>
            <person name="Larimer J."/>
            <person name="McCowan C."/>
            <person name="Murphy C."/>
            <person name="Pearson M."/>
            <person name="Poon T.W."/>
            <person name="Priest M."/>
            <person name="Roberts A."/>
            <person name="Saif S."/>
            <person name="Shea T."/>
            <person name="Sykes S."/>
            <person name="Wortman J."/>
            <person name="Nusbaum C."/>
            <person name="Birren B."/>
        </authorList>
    </citation>
    <scope>NUCLEOTIDE SEQUENCE [LARGE SCALE GENOMIC DNA]</scope>
    <source>
        <strain evidence="1 2">P1569</strain>
    </source>
</reference>
<dbReference type="EMBL" id="ANIZ01002330">
    <property type="protein sequence ID" value="ETI41296.1"/>
    <property type="molecule type" value="Genomic_DNA"/>
</dbReference>
<dbReference type="OrthoDB" id="115820at2759"/>